<dbReference type="OrthoDB" id="9794684at2"/>
<evidence type="ECO:0000256" key="3">
    <source>
        <dbReference type="ARBA" id="ARBA00009047"/>
    </source>
</evidence>
<gene>
    <name evidence="13" type="ordered locus">Spiaf_2570</name>
</gene>
<accession>H9UM57</accession>
<evidence type="ECO:0000256" key="10">
    <source>
        <dbReference type="ARBA" id="ARBA00041109"/>
    </source>
</evidence>
<dbReference type="GO" id="GO:0042956">
    <property type="term" value="P:maltodextrin transmembrane transport"/>
    <property type="evidence" value="ECO:0007669"/>
    <property type="project" value="TreeGrafter"/>
</dbReference>
<organism evidence="13 14">
    <name type="scientific">Spirochaeta africana (strain ATCC 700263 / DSM 8902 / Z-7692)</name>
    <dbReference type="NCBI Taxonomy" id="889378"/>
    <lineage>
        <taxon>Bacteria</taxon>
        <taxon>Pseudomonadati</taxon>
        <taxon>Spirochaetota</taxon>
        <taxon>Spirochaetia</taxon>
        <taxon>Spirochaetales</taxon>
        <taxon>Spirochaetaceae</taxon>
        <taxon>Spirochaeta</taxon>
    </lineage>
</organism>
<protein>
    <recommendedName>
        <fullName evidence="10">Maltose/maltodextrin transport system permease protein MalG</fullName>
    </recommendedName>
</protein>
<evidence type="ECO:0000256" key="9">
    <source>
        <dbReference type="ARBA" id="ARBA00023136"/>
    </source>
</evidence>
<name>H9UM57_SPIAZ</name>
<keyword evidence="9 11" id="KW-0472">Membrane</keyword>
<dbReference type="InterPro" id="IPR050901">
    <property type="entry name" value="BP-dep_ABC_trans_perm"/>
</dbReference>
<feature type="transmembrane region" description="Helical" evidence="11">
    <location>
        <begin position="238"/>
        <end position="262"/>
    </location>
</feature>
<feature type="transmembrane region" description="Helical" evidence="11">
    <location>
        <begin position="136"/>
        <end position="158"/>
    </location>
</feature>
<dbReference type="Pfam" id="PF00528">
    <property type="entry name" value="BPD_transp_1"/>
    <property type="match status" value="1"/>
</dbReference>
<evidence type="ECO:0000256" key="1">
    <source>
        <dbReference type="ARBA" id="ARBA00002264"/>
    </source>
</evidence>
<dbReference type="GO" id="GO:0015423">
    <property type="term" value="F:ABC-type maltose transporter activity"/>
    <property type="evidence" value="ECO:0007669"/>
    <property type="project" value="TreeGrafter"/>
</dbReference>
<dbReference type="EMBL" id="CP003282">
    <property type="protein sequence ID" value="AFG38600.1"/>
    <property type="molecule type" value="Genomic_DNA"/>
</dbReference>
<dbReference type="AlphaFoldDB" id="H9UM57"/>
<keyword evidence="6" id="KW-0762">Sugar transport</keyword>
<dbReference type="KEGG" id="sfc:Spiaf_2570"/>
<evidence type="ECO:0000313" key="13">
    <source>
        <dbReference type="EMBL" id="AFG38600.1"/>
    </source>
</evidence>
<evidence type="ECO:0000256" key="4">
    <source>
        <dbReference type="ARBA" id="ARBA00022448"/>
    </source>
</evidence>
<proteinExistence type="inferred from homology"/>
<feature type="transmembrane region" description="Helical" evidence="11">
    <location>
        <begin position="108"/>
        <end position="130"/>
    </location>
</feature>
<comment type="similarity">
    <text evidence="3">Belongs to the binding-protein-dependent transport system permease family. MalFG subfamily.</text>
</comment>
<dbReference type="GO" id="GO:0005886">
    <property type="term" value="C:plasma membrane"/>
    <property type="evidence" value="ECO:0007669"/>
    <property type="project" value="UniProtKB-SubCell"/>
</dbReference>
<reference evidence="14" key="1">
    <citation type="journal article" date="2013" name="Stand. Genomic Sci.">
        <title>Complete genome sequence of the halophilic bacterium Spirochaeta africana type strain (Z-7692(T)) from the alkaline Lake Magadi in the East African Rift.</title>
        <authorList>
            <person name="Liolos K."/>
            <person name="Abt B."/>
            <person name="Scheuner C."/>
            <person name="Teshima H."/>
            <person name="Held B."/>
            <person name="Lapidus A."/>
            <person name="Nolan M."/>
            <person name="Lucas S."/>
            <person name="Deshpande S."/>
            <person name="Cheng J.F."/>
            <person name="Tapia R."/>
            <person name="Goodwin L.A."/>
            <person name="Pitluck S."/>
            <person name="Pagani I."/>
            <person name="Ivanova N."/>
            <person name="Mavromatis K."/>
            <person name="Mikhailova N."/>
            <person name="Huntemann M."/>
            <person name="Pati A."/>
            <person name="Chen A."/>
            <person name="Palaniappan K."/>
            <person name="Land M."/>
            <person name="Rohde M."/>
            <person name="Tindall B.J."/>
            <person name="Detter J.C."/>
            <person name="Goker M."/>
            <person name="Bristow J."/>
            <person name="Eisen J.A."/>
            <person name="Markowitz V."/>
            <person name="Hugenholtz P."/>
            <person name="Woyke T."/>
            <person name="Klenk H.P."/>
            <person name="Kyrpides N.C."/>
        </authorList>
    </citation>
    <scope>NUCLEOTIDE SEQUENCE</scope>
    <source>
        <strain evidence="14">ATCC 700263 / DSM 8902 / Z-7692</strain>
    </source>
</reference>
<dbReference type="SUPFAM" id="SSF161098">
    <property type="entry name" value="MetI-like"/>
    <property type="match status" value="1"/>
</dbReference>
<dbReference type="RefSeq" id="WP_014456582.1">
    <property type="nucleotide sequence ID" value="NC_017098.1"/>
</dbReference>
<evidence type="ECO:0000256" key="11">
    <source>
        <dbReference type="RuleBase" id="RU363032"/>
    </source>
</evidence>
<evidence type="ECO:0000256" key="8">
    <source>
        <dbReference type="ARBA" id="ARBA00022989"/>
    </source>
</evidence>
<evidence type="ECO:0000259" key="12">
    <source>
        <dbReference type="PROSITE" id="PS50928"/>
    </source>
</evidence>
<evidence type="ECO:0000256" key="7">
    <source>
        <dbReference type="ARBA" id="ARBA00022692"/>
    </source>
</evidence>
<keyword evidence="8 11" id="KW-1133">Transmembrane helix</keyword>
<dbReference type="InterPro" id="IPR035906">
    <property type="entry name" value="MetI-like_sf"/>
</dbReference>
<dbReference type="Proteomes" id="UP000007383">
    <property type="component" value="Chromosome"/>
</dbReference>
<keyword evidence="5" id="KW-1003">Cell membrane</keyword>
<dbReference type="Gene3D" id="1.10.3720.10">
    <property type="entry name" value="MetI-like"/>
    <property type="match status" value="1"/>
</dbReference>
<sequence>MRKPKLQVKLASYLFLTVMSVVAVYPVLRVLAVSLRPGNRLFSTSLRLIPAGASLQSYISVLRNRDLLLWVTNSIMITVPTALIGVMLTASAAYALARMRVPWRRQMLIGLLAVQLVPGAAAAMATYLMIIRLGLVNTYLGLVIAYTIGAAPFSIWILRGSFANIDPALEEAALVDGATMLQSLVHIVLPIAAPILGVVFVLSFLGIWSEFMLARLILARPHLLTWPVGLMQLQGQYLVAWGEFAAGGILVGVPSMIVFALASRHLSSGLLMGSVD</sequence>
<evidence type="ECO:0000256" key="5">
    <source>
        <dbReference type="ARBA" id="ARBA00022475"/>
    </source>
</evidence>
<keyword evidence="14" id="KW-1185">Reference proteome</keyword>
<keyword evidence="7 11" id="KW-0812">Transmembrane</keyword>
<dbReference type="STRING" id="889378.Spiaf_2570"/>
<feature type="transmembrane region" description="Helical" evidence="11">
    <location>
        <begin position="12"/>
        <end position="32"/>
    </location>
</feature>
<dbReference type="CDD" id="cd06261">
    <property type="entry name" value="TM_PBP2"/>
    <property type="match status" value="1"/>
</dbReference>
<dbReference type="PROSITE" id="PS50928">
    <property type="entry name" value="ABC_TM1"/>
    <property type="match status" value="1"/>
</dbReference>
<dbReference type="PANTHER" id="PTHR32243">
    <property type="entry name" value="MALTOSE TRANSPORT SYSTEM PERMEASE-RELATED"/>
    <property type="match status" value="1"/>
</dbReference>
<dbReference type="eggNOG" id="COG3833">
    <property type="taxonomic scope" value="Bacteria"/>
</dbReference>
<feature type="transmembrane region" description="Helical" evidence="11">
    <location>
        <begin position="67"/>
        <end position="96"/>
    </location>
</feature>
<dbReference type="HOGENOM" id="CLU_016047_1_2_12"/>
<evidence type="ECO:0000313" key="14">
    <source>
        <dbReference type="Proteomes" id="UP000007383"/>
    </source>
</evidence>
<evidence type="ECO:0000256" key="2">
    <source>
        <dbReference type="ARBA" id="ARBA00004651"/>
    </source>
</evidence>
<comment type="function">
    <text evidence="1">Part of the ABC transporter complex MalEFGK involved in maltose/maltodextrin import. Probably responsible for the translocation of the substrate across the membrane.</text>
</comment>
<feature type="transmembrane region" description="Helical" evidence="11">
    <location>
        <begin position="187"/>
        <end position="218"/>
    </location>
</feature>
<dbReference type="PATRIC" id="fig|889378.3.peg.2546"/>
<keyword evidence="4 11" id="KW-0813">Transport</keyword>
<dbReference type="PANTHER" id="PTHR32243:SF50">
    <property type="entry name" value="MALTOSE_MALTODEXTRIN TRANSPORT SYSTEM PERMEASE PROTEIN MALG"/>
    <property type="match status" value="1"/>
</dbReference>
<dbReference type="InterPro" id="IPR000515">
    <property type="entry name" value="MetI-like"/>
</dbReference>
<evidence type="ECO:0000256" key="6">
    <source>
        <dbReference type="ARBA" id="ARBA00022597"/>
    </source>
</evidence>
<feature type="domain" description="ABC transmembrane type-1" evidence="12">
    <location>
        <begin position="71"/>
        <end position="262"/>
    </location>
</feature>
<comment type="subcellular location">
    <subcellularLocation>
        <location evidence="2 11">Cell membrane</location>
        <topology evidence="2 11">Multi-pass membrane protein</topology>
    </subcellularLocation>
</comment>